<reference evidence="3" key="1">
    <citation type="submission" date="2017-06" db="EMBL/GenBank/DDBJ databases">
        <authorList>
            <person name="Varghese N."/>
            <person name="Submissions S."/>
        </authorList>
    </citation>
    <scope>NUCLEOTIDE SEQUENCE [LARGE SCALE GENOMIC DNA]</scope>
    <source>
        <strain evidence="3">JAD2</strain>
    </source>
</reference>
<dbReference type="PANTHER" id="PTHR43755:SF1">
    <property type="entry name" value="FAD-DEPENDENT PYRIDINE NUCLEOTIDE-DISULPHIDE OXIDOREDUCTASE"/>
    <property type="match status" value="1"/>
</dbReference>
<dbReference type="FunCoup" id="A0A212R6D0">
    <property type="interactions" value="19"/>
</dbReference>
<dbReference type="InterPro" id="IPR036188">
    <property type="entry name" value="FAD/NAD-bd_sf"/>
</dbReference>
<accession>A0A212R6D0</accession>
<evidence type="ECO:0000313" key="3">
    <source>
        <dbReference type="Proteomes" id="UP000197025"/>
    </source>
</evidence>
<dbReference type="EMBL" id="FYEK01000032">
    <property type="protein sequence ID" value="SNB67619.1"/>
    <property type="molecule type" value="Genomic_DNA"/>
</dbReference>
<keyword evidence="3" id="KW-1185">Reference proteome</keyword>
<dbReference type="GO" id="GO:0016491">
    <property type="term" value="F:oxidoreductase activity"/>
    <property type="evidence" value="ECO:0007669"/>
    <property type="project" value="InterPro"/>
</dbReference>
<dbReference type="InterPro" id="IPR023753">
    <property type="entry name" value="FAD/NAD-binding_dom"/>
</dbReference>
<dbReference type="Gene3D" id="3.50.50.60">
    <property type="entry name" value="FAD/NAD(P)-binding domain"/>
    <property type="match status" value="2"/>
</dbReference>
<organism evidence="2 3">
    <name type="scientific">Thermoflexus hugenholtzii JAD2</name>
    <dbReference type="NCBI Taxonomy" id="877466"/>
    <lineage>
        <taxon>Bacteria</taxon>
        <taxon>Bacillati</taxon>
        <taxon>Chloroflexota</taxon>
        <taxon>Thermoflexia</taxon>
        <taxon>Thermoflexales</taxon>
        <taxon>Thermoflexaceae</taxon>
        <taxon>Thermoflexus</taxon>
    </lineage>
</organism>
<feature type="domain" description="FAD/NAD(P)-binding" evidence="1">
    <location>
        <begin position="3"/>
        <end position="286"/>
    </location>
</feature>
<dbReference type="AlphaFoldDB" id="A0A212R6D0"/>
<dbReference type="InParanoid" id="A0A212R6D0"/>
<dbReference type="Proteomes" id="UP000197025">
    <property type="component" value="Unassembled WGS sequence"/>
</dbReference>
<evidence type="ECO:0000259" key="1">
    <source>
        <dbReference type="Pfam" id="PF07992"/>
    </source>
</evidence>
<name>A0A212R6D0_9CHLR</name>
<evidence type="ECO:0000313" key="2">
    <source>
        <dbReference type="EMBL" id="SNB67619.1"/>
    </source>
</evidence>
<protein>
    <submittedName>
        <fullName evidence="2">Sulfide:quinone oxidoreductase</fullName>
    </submittedName>
</protein>
<dbReference type="SUPFAM" id="SSF51905">
    <property type="entry name" value="FAD/NAD(P)-binding domain"/>
    <property type="match status" value="2"/>
</dbReference>
<gene>
    <name evidence="2" type="ORF">SAMN02746019_00013660</name>
</gene>
<dbReference type="OrthoDB" id="9781621at2"/>
<dbReference type="InterPro" id="IPR052541">
    <property type="entry name" value="SQRD"/>
</dbReference>
<proteinExistence type="predicted"/>
<sequence>MRRVLILGGGFGGVATAHALRRRLPPEDEIVVVERRPYFMLGLRKTWALIGRGTLEEGRRPLQALERFGIRVLPGTITAIDPANRAVEVNGRRWEGDAMVVALGAELAPEAIPGFREHALNVYDPQEIPRAMEAVRAFRGGQVMIGIFGAPYKCPPAPYEMAFLLQDFFEARGVRARISVFTPQPMSLPVLGAAGCSVLEGRLAERGIDFLPNHKATAVEAGAVIFGDRRRPFDLLLGVPPHRCPEVVVRSGLTDGGAWVRVHPRTLETRFAGVYAIGDITEILLPNGMPLPKAGVFAEAEGEVVAERIAAVFAGREPEASFSGEGFCYLELGRGEAMLVRGRFLVEPAPEIELTEPSPNYLEEKKRFEAERLRTWFGDAAA</sequence>
<dbReference type="PANTHER" id="PTHR43755">
    <property type="match status" value="1"/>
</dbReference>
<dbReference type="PRINTS" id="PR00368">
    <property type="entry name" value="FADPNR"/>
</dbReference>
<dbReference type="RefSeq" id="WP_088571541.1">
    <property type="nucleotide sequence ID" value="NZ_FYEK01000032.1"/>
</dbReference>
<dbReference type="Pfam" id="PF07992">
    <property type="entry name" value="Pyr_redox_2"/>
    <property type="match status" value="1"/>
</dbReference>